<feature type="signal peptide" evidence="17">
    <location>
        <begin position="1"/>
        <end position="44"/>
    </location>
</feature>
<evidence type="ECO:0000256" key="1">
    <source>
        <dbReference type="ARBA" id="ARBA00004571"/>
    </source>
</evidence>
<reference evidence="20 21" key="1">
    <citation type="submission" date="2018-10" db="EMBL/GenBank/DDBJ databases">
        <title>Comparative analysis of microorganisms from saline springs in Andes Mountain Range, Colombia.</title>
        <authorList>
            <person name="Rubin E."/>
        </authorList>
    </citation>
    <scope>NUCLEOTIDE SEQUENCE [LARGE SCALE GENOMIC DNA]</scope>
    <source>
        <strain evidence="20 21">USBA GBX 843</strain>
    </source>
</reference>
<evidence type="ECO:0000256" key="5">
    <source>
        <dbReference type="ARBA" id="ARBA00022496"/>
    </source>
</evidence>
<evidence type="ECO:0000256" key="2">
    <source>
        <dbReference type="ARBA" id="ARBA00009810"/>
    </source>
</evidence>
<dbReference type="GO" id="GO:0009279">
    <property type="term" value="C:cell outer membrane"/>
    <property type="evidence" value="ECO:0007669"/>
    <property type="project" value="UniProtKB-SubCell"/>
</dbReference>
<dbReference type="InterPro" id="IPR036942">
    <property type="entry name" value="Beta-barrel_TonB_sf"/>
</dbReference>
<evidence type="ECO:0000256" key="7">
    <source>
        <dbReference type="ARBA" id="ARBA00022729"/>
    </source>
</evidence>
<keyword evidence="8" id="KW-0408">Iron</keyword>
<dbReference type="InterPro" id="IPR012910">
    <property type="entry name" value="Plug_dom"/>
</dbReference>
<evidence type="ECO:0000256" key="11">
    <source>
        <dbReference type="ARBA" id="ARBA00023136"/>
    </source>
</evidence>
<protein>
    <submittedName>
        <fullName evidence="20">Outer membrane receptor for ferric coprogen and ferric-rhodotorulic acid</fullName>
    </submittedName>
</protein>
<dbReference type="Pfam" id="PF00593">
    <property type="entry name" value="TonB_dep_Rec_b-barrel"/>
    <property type="match status" value="1"/>
</dbReference>
<dbReference type="AlphaFoldDB" id="A0A498CK93"/>
<evidence type="ECO:0000256" key="9">
    <source>
        <dbReference type="ARBA" id="ARBA00023065"/>
    </source>
</evidence>
<comment type="caution">
    <text evidence="20">The sequence shown here is derived from an EMBL/GenBank/DDBJ whole genome shotgun (WGS) entry which is preliminary data.</text>
</comment>
<name>A0A498CK93_9GAMM</name>
<evidence type="ECO:0000256" key="4">
    <source>
        <dbReference type="ARBA" id="ARBA00022452"/>
    </source>
</evidence>
<dbReference type="InterPro" id="IPR010917">
    <property type="entry name" value="TonB_rcpt_CS"/>
</dbReference>
<dbReference type="SUPFAM" id="SSF56935">
    <property type="entry name" value="Porins"/>
    <property type="match status" value="1"/>
</dbReference>
<dbReference type="NCBIfam" id="TIGR01783">
    <property type="entry name" value="TonB-siderophor"/>
    <property type="match status" value="1"/>
</dbReference>
<keyword evidence="7 17" id="KW-0732">Signal</keyword>
<sequence>MSVVPFRVAPIHSGRRRAVPAFSPLMQAMACVLGLALSASAVQAEEAPAGDAPAKDGAQTLQTVQVTANQLGTVTEGSDSYTPGTIATATRLVLSPRQTPQSISVITRQEMNDFGLNGIDDVMKVTPGVSIVTYDSERTEYYARGFAVQNFQYDGIPMARDSAYSAGNTLSDMAIYDRVEVLKGATGLLTGMGDPGATINLVRKKPTRELAGSATLGVGSWDSYRAEVDVGGPLTESGRVRGRIVGAYQDKHSNVDHYQRSNEVFYGILEADLGESTLLTVGADYQDSDPKGSSWGGIPLLDSAGNFNDMPRSFNNGARWSRWGQYARTGFATLEHTFGNDWVAKLQLNHQVNGYDASLGAAAGGNPDPVTGEGVSMWLGQYIGKTTSNAADLYVSGKFEWFGRQHELVVGGSVSRKRWVNNGYSPQPGYVSSVANYYAWTGDVPEPDWQWGYGDNQVTRESGAYVVGRFDLADPLKLIVGSRIANYKSPDTDESGVVVPYAGLVYDLNRNFSVFASYSTIFKPQGNQDEQGRVLDPLEGRSYEAGLKAEFYDGRLNASAAVFQLEQDNYAQPTGGRTPSGGIAYEGLMGVRTKGYELEVSGQLAPGWQIQGGYAHKIARQQSTKVSTLEPEDQFSVHSSYRLTGAADGWSVGGGARWQGSTFGTITNPATGGSQIHRTEPYWLLDAMARYQFNDQLSATLNVNNLLDKHYYTIFSWYSTYTWGEPRNVRLTLNYRF</sequence>
<keyword evidence="11 14" id="KW-0472">Membrane</keyword>
<evidence type="ECO:0000256" key="14">
    <source>
        <dbReference type="PROSITE-ProRule" id="PRU01360"/>
    </source>
</evidence>
<keyword evidence="4 14" id="KW-1134">Transmembrane beta strand</keyword>
<dbReference type="GO" id="GO:0015344">
    <property type="term" value="F:siderophore uptake transmembrane transporter activity"/>
    <property type="evidence" value="ECO:0007669"/>
    <property type="project" value="TreeGrafter"/>
</dbReference>
<evidence type="ECO:0000256" key="15">
    <source>
        <dbReference type="PROSITE-ProRule" id="PRU10144"/>
    </source>
</evidence>
<organism evidence="20 21">
    <name type="scientific">Stenotrophomonas rhizophila</name>
    <dbReference type="NCBI Taxonomy" id="216778"/>
    <lineage>
        <taxon>Bacteria</taxon>
        <taxon>Pseudomonadati</taxon>
        <taxon>Pseudomonadota</taxon>
        <taxon>Gammaproteobacteria</taxon>
        <taxon>Lysobacterales</taxon>
        <taxon>Lysobacteraceae</taxon>
        <taxon>Stenotrophomonas</taxon>
    </lineage>
</organism>
<dbReference type="GO" id="GO:0015891">
    <property type="term" value="P:siderophore transport"/>
    <property type="evidence" value="ECO:0007669"/>
    <property type="project" value="InterPro"/>
</dbReference>
<dbReference type="PROSITE" id="PS52016">
    <property type="entry name" value="TONB_DEPENDENT_REC_3"/>
    <property type="match status" value="1"/>
</dbReference>
<comment type="similarity">
    <text evidence="2 14 16">Belongs to the TonB-dependent receptor family.</text>
</comment>
<proteinExistence type="inferred from homology"/>
<dbReference type="OrthoDB" id="8663017at2"/>
<evidence type="ECO:0000259" key="18">
    <source>
        <dbReference type="Pfam" id="PF00593"/>
    </source>
</evidence>
<keyword evidence="13 14" id="KW-0998">Cell outer membrane</keyword>
<evidence type="ECO:0000256" key="12">
    <source>
        <dbReference type="ARBA" id="ARBA00023170"/>
    </source>
</evidence>
<evidence type="ECO:0000256" key="10">
    <source>
        <dbReference type="ARBA" id="ARBA00023077"/>
    </source>
</evidence>
<dbReference type="PANTHER" id="PTHR32552">
    <property type="entry name" value="FERRICHROME IRON RECEPTOR-RELATED"/>
    <property type="match status" value="1"/>
</dbReference>
<evidence type="ECO:0000313" key="20">
    <source>
        <dbReference type="EMBL" id="RLK53320.1"/>
    </source>
</evidence>
<dbReference type="Gene3D" id="2.40.170.20">
    <property type="entry name" value="TonB-dependent receptor, beta-barrel domain"/>
    <property type="match status" value="1"/>
</dbReference>
<gene>
    <name evidence="20" type="ORF">BCL79_2623</name>
</gene>
<accession>A0A498CK93</accession>
<dbReference type="InterPro" id="IPR037066">
    <property type="entry name" value="Plug_dom_sf"/>
</dbReference>
<dbReference type="CDD" id="cd01347">
    <property type="entry name" value="ligand_gated_channel"/>
    <property type="match status" value="1"/>
</dbReference>
<dbReference type="InterPro" id="IPR039426">
    <property type="entry name" value="TonB-dep_rcpt-like"/>
</dbReference>
<evidence type="ECO:0000313" key="21">
    <source>
        <dbReference type="Proteomes" id="UP000274786"/>
    </source>
</evidence>
<dbReference type="Gene3D" id="2.170.130.10">
    <property type="entry name" value="TonB-dependent receptor, plug domain"/>
    <property type="match status" value="1"/>
</dbReference>
<dbReference type="Pfam" id="PF07715">
    <property type="entry name" value="Plug"/>
    <property type="match status" value="1"/>
</dbReference>
<keyword evidence="10 16" id="KW-0798">TonB box</keyword>
<evidence type="ECO:0000256" key="16">
    <source>
        <dbReference type="RuleBase" id="RU003357"/>
    </source>
</evidence>
<keyword evidence="9" id="KW-0406">Ion transport</keyword>
<dbReference type="EMBL" id="RCDC01000005">
    <property type="protein sequence ID" value="RLK53320.1"/>
    <property type="molecule type" value="Genomic_DNA"/>
</dbReference>
<keyword evidence="12 20" id="KW-0675">Receptor</keyword>
<feature type="chain" id="PRO_5019806725" evidence="17">
    <location>
        <begin position="45"/>
        <end position="737"/>
    </location>
</feature>
<evidence type="ECO:0000256" key="17">
    <source>
        <dbReference type="SAM" id="SignalP"/>
    </source>
</evidence>
<dbReference type="InterPro" id="IPR010105">
    <property type="entry name" value="TonB_sidphr_rcpt"/>
</dbReference>
<dbReference type="Proteomes" id="UP000274786">
    <property type="component" value="Unassembled WGS sequence"/>
</dbReference>
<evidence type="ECO:0000259" key="19">
    <source>
        <dbReference type="Pfam" id="PF07715"/>
    </source>
</evidence>
<keyword evidence="6 14" id="KW-0812">Transmembrane</keyword>
<feature type="domain" description="TonB-dependent receptor plug" evidence="19">
    <location>
        <begin position="96"/>
        <end position="197"/>
    </location>
</feature>
<evidence type="ECO:0000256" key="13">
    <source>
        <dbReference type="ARBA" id="ARBA00023237"/>
    </source>
</evidence>
<keyword evidence="3 14" id="KW-0813">Transport</keyword>
<feature type="domain" description="TonB-dependent receptor-like beta-barrel" evidence="18">
    <location>
        <begin position="282"/>
        <end position="706"/>
    </location>
</feature>
<dbReference type="GO" id="GO:0038023">
    <property type="term" value="F:signaling receptor activity"/>
    <property type="evidence" value="ECO:0007669"/>
    <property type="project" value="InterPro"/>
</dbReference>
<evidence type="ECO:0000256" key="6">
    <source>
        <dbReference type="ARBA" id="ARBA00022692"/>
    </source>
</evidence>
<dbReference type="InterPro" id="IPR000531">
    <property type="entry name" value="Beta-barrel_TonB"/>
</dbReference>
<evidence type="ECO:0000256" key="3">
    <source>
        <dbReference type="ARBA" id="ARBA00022448"/>
    </source>
</evidence>
<keyword evidence="5" id="KW-0410">Iron transport</keyword>
<dbReference type="PANTHER" id="PTHR32552:SF74">
    <property type="entry name" value="HYDROXAMATE SIDEROPHORE RECEPTOR FHUE"/>
    <property type="match status" value="1"/>
</dbReference>
<comment type="subcellular location">
    <subcellularLocation>
        <location evidence="1 14">Cell outer membrane</location>
        <topology evidence="1 14">Multi-pass membrane protein</topology>
    </subcellularLocation>
</comment>
<dbReference type="PROSITE" id="PS01156">
    <property type="entry name" value="TONB_DEPENDENT_REC_2"/>
    <property type="match status" value="1"/>
</dbReference>
<dbReference type="FunFam" id="2.170.130.10:FF:000010">
    <property type="entry name" value="Ferripyoverdine receptor"/>
    <property type="match status" value="1"/>
</dbReference>
<feature type="short sequence motif" description="TonB C-terminal box" evidence="15">
    <location>
        <begin position="720"/>
        <end position="737"/>
    </location>
</feature>
<evidence type="ECO:0000256" key="8">
    <source>
        <dbReference type="ARBA" id="ARBA00023004"/>
    </source>
</evidence>